<gene>
    <name evidence="2" type="ORF">Prum_062080</name>
</gene>
<dbReference type="PANTHER" id="PTHR23537:SF1">
    <property type="entry name" value="SUGAR TRANSPORTER"/>
    <property type="match status" value="1"/>
</dbReference>
<evidence type="ECO:0000313" key="3">
    <source>
        <dbReference type="Proteomes" id="UP000482960"/>
    </source>
</evidence>
<keyword evidence="1" id="KW-1133">Transmembrane helix</keyword>
<evidence type="ECO:0000313" key="2">
    <source>
        <dbReference type="EMBL" id="GFJ92566.1"/>
    </source>
</evidence>
<reference evidence="2 3" key="1">
    <citation type="submission" date="2020-03" db="EMBL/GenBank/DDBJ databases">
        <title>Whole genome shotgun sequence of Phytohabitans rumicis NBRC 108638.</title>
        <authorList>
            <person name="Komaki H."/>
            <person name="Tamura T."/>
        </authorList>
    </citation>
    <scope>NUCLEOTIDE SEQUENCE [LARGE SCALE GENOMIC DNA]</scope>
    <source>
        <strain evidence="2 3">NBRC 108638</strain>
    </source>
</reference>
<feature type="transmembrane region" description="Helical" evidence="1">
    <location>
        <begin position="125"/>
        <end position="144"/>
    </location>
</feature>
<feature type="transmembrane region" description="Helical" evidence="1">
    <location>
        <begin position="346"/>
        <end position="366"/>
    </location>
</feature>
<feature type="transmembrane region" description="Helical" evidence="1">
    <location>
        <begin position="228"/>
        <end position="245"/>
    </location>
</feature>
<evidence type="ECO:0000256" key="1">
    <source>
        <dbReference type="SAM" id="Phobius"/>
    </source>
</evidence>
<dbReference type="InterPro" id="IPR036259">
    <property type="entry name" value="MFS_trans_sf"/>
</dbReference>
<dbReference type="GO" id="GO:0005886">
    <property type="term" value="C:plasma membrane"/>
    <property type="evidence" value="ECO:0007669"/>
    <property type="project" value="TreeGrafter"/>
</dbReference>
<keyword evidence="1" id="KW-0472">Membrane</keyword>
<name>A0A6V8LEQ8_9ACTN</name>
<feature type="transmembrane region" description="Helical" evidence="1">
    <location>
        <begin position="150"/>
        <end position="171"/>
    </location>
</feature>
<dbReference type="RefSeq" id="WP_218577378.1">
    <property type="nucleotide sequence ID" value="NZ_BAABJB010000011.1"/>
</dbReference>
<sequence length="372" mass="38031">MTVPRWQSARLALGTASALGLGRFAYGLVLPAMAERLRWDLTRAGAMTTANGLGYLAGAMATAAVTRRLGIVATFRLGMVLCTVALAATATTTRYPALLASRALAGFAGALVFVAGAVLAPTTVYFAGTGLGIVLAGAAIPPLVGHHPQHWPLAWAVLAVASGLAAAASWTAARPTTTAAASDRLVRPVRRLWPVAAVYLLFAAGYIAYITFLSAYLAGRHASTAQTALTWILLGLAVMTAPTVWQRPIRHWPGGRILAVLLGIIAGAAALVLLVPIPAVVIVSALAYGATFMAVPAAVTALVRGATPPERLTDALSTFTVIFAAGQMAGPWLAGALADHTTADATLGWTATLCGIGAVVAATAVTPTPRYP</sequence>
<dbReference type="Gene3D" id="1.20.1250.20">
    <property type="entry name" value="MFS general substrate transporter like domains"/>
    <property type="match status" value="1"/>
</dbReference>
<feature type="transmembrane region" description="Helical" evidence="1">
    <location>
        <begin position="257"/>
        <end position="275"/>
    </location>
</feature>
<feature type="transmembrane region" description="Helical" evidence="1">
    <location>
        <begin position="103"/>
        <end position="120"/>
    </location>
</feature>
<feature type="transmembrane region" description="Helical" evidence="1">
    <location>
        <begin position="315"/>
        <end position="334"/>
    </location>
</feature>
<dbReference type="AlphaFoldDB" id="A0A6V8LEQ8"/>
<proteinExistence type="predicted"/>
<feature type="transmembrane region" description="Helical" evidence="1">
    <location>
        <begin position="192"/>
        <end position="216"/>
    </location>
</feature>
<organism evidence="2 3">
    <name type="scientific">Phytohabitans rumicis</name>
    <dbReference type="NCBI Taxonomy" id="1076125"/>
    <lineage>
        <taxon>Bacteria</taxon>
        <taxon>Bacillati</taxon>
        <taxon>Actinomycetota</taxon>
        <taxon>Actinomycetes</taxon>
        <taxon>Micromonosporales</taxon>
        <taxon>Micromonosporaceae</taxon>
    </lineage>
</organism>
<dbReference type="InterPro" id="IPR010645">
    <property type="entry name" value="MFS_4"/>
</dbReference>
<dbReference type="EMBL" id="BLPG01000001">
    <property type="protein sequence ID" value="GFJ92566.1"/>
    <property type="molecule type" value="Genomic_DNA"/>
</dbReference>
<dbReference type="PANTHER" id="PTHR23537">
    <property type="match status" value="1"/>
</dbReference>
<reference evidence="2 3" key="2">
    <citation type="submission" date="2020-03" db="EMBL/GenBank/DDBJ databases">
        <authorList>
            <person name="Ichikawa N."/>
            <person name="Kimura A."/>
            <person name="Kitahashi Y."/>
            <person name="Uohara A."/>
        </authorList>
    </citation>
    <scope>NUCLEOTIDE SEQUENCE [LARGE SCALE GENOMIC DNA]</scope>
    <source>
        <strain evidence="2 3">NBRC 108638</strain>
    </source>
</reference>
<dbReference type="Pfam" id="PF06779">
    <property type="entry name" value="MFS_4"/>
    <property type="match status" value="1"/>
</dbReference>
<feature type="transmembrane region" description="Helical" evidence="1">
    <location>
        <begin position="281"/>
        <end position="303"/>
    </location>
</feature>
<accession>A0A6V8LEQ8</accession>
<protein>
    <submittedName>
        <fullName evidence="2">Uncharacterized protein</fullName>
    </submittedName>
</protein>
<dbReference type="Proteomes" id="UP000482960">
    <property type="component" value="Unassembled WGS sequence"/>
</dbReference>
<keyword evidence="1" id="KW-0812">Transmembrane</keyword>
<dbReference type="SUPFAM" id="SSF103473">
    <property type="entry name" value="MFS general substrate transporter"/>
    <property type="match status" value="1"/>
</dbReference>
<keyword evidence="3" id="KW-1185">Reference proteome</keyword>
<comment type="caution">
    <text evidence="2">The sequence shown here is derived from an EMBL/GenBank/DDBJ whole genome shotgun (WGS) entry which is preliminary data.</text>
</comment>
<feature type="transmembrane region" description="Helical" evidence="1">
    <location>
        <begin position="44"/>
        <end position="65"/>
    </location>
</feature>